<dbReference type="PATRIC" id="fig|1051646.9.peg.4716"/>
<dbReference type="PANTHER" id="PTHR43317">
    <property type="entry name" value="THERMOSPERMINE SYNTHASE ACAULIS5"/>
    <property type="match status" value="1"/>
</dbReference>
<feature type="transmembrane region" description="Helical" evidence="2">
    <location>
        <begin position="206"/>
        <end position="225"/>
    </location>
</feature>
<evidence type="ECO:0000313" key="4">
    <source>
        <dbReference type="EMBL" id="EGU46830.1"/>
    </source>
</evidence>
<protein>
    <submittedName>
        <fullName evidence="3 4">Spermidine synthase</fullName>
    </submittedName>
</protein>
<feature type="transmembrane region" description="Helical" evidence="2">
    <location>
        <begin position="182"/>
        <end position="199"/>
    </location>
</feature>
<dbReference type="GO" id="GO:0010487">
    <property type="term" value="F:thermospermine synthase activity"/>
    <property type="evidence" value="ECO:0007669"/>
    <property type="project" value="TreeGrafter"/>
</dbReference>
<organism evidence="3 6">
    <name type="scientific">Vibrio tubiashii ATCC 19109</name>
    <dbReference type="NCBI Taxonomy" id="1051646"/>
    <lineage>
        <taxon>Bacteria</taxon>
        <taxon>Pseudomonadati</taxon>
        <taxon>Pseudomonadota</taxon>
        <taxon>Gammaproteobacteria</taxon>
        <taxon>Vibrionales</taxon>
        <taxon>Vibrionaceae</taxon>
        <taxon>Vibrio</taxon>
        <taxon>Vibrio oreintalis group</taxon>
    </lineage>
</organism>
<dbReference type="Proteomes" id="UP000003836">
    <property type="component" value="Unassembled WGS sequence"/>
</dbReference>
<sequence length="479" mass="52822">MTTKRKAALILLLEGLASSGLQMITIRQTVPFVGSSVLCTSIIISCFLGALALGYYWGGQQASERYAKSLVMNLVGSIALFGIGLSYSFVSFFFLSIADITHGMPYLGNPLIHLFLFSLLIMSPLVFFLGQTVPLLLNTADHDTRKSEATGNATALSTIGNVLGCLITSLLLMYFLGVGYSIFINCLILAVCLCFLVDWNNSKTKYVVGATLSFLVIAFTLNVRIPDRLFAATTPYSNFYVAEHPEGKRFIINRSSASFIGEMDRKGWPYIEIMKQGIFSDDMTGKDILVLGAGGFTLSAEDTHGANFTYLDVDPKIKPIAEKYFLEEPIKGEFIAQDARSYLLTSEKLWDVIVVDLYTNAATIPMHTATFEFFSLVSSRLKPAGKAVLNIAANPRLNDAYSVNMDFTVRQALSRCITDITGYQNALVNIVYFCSKRSSMDNDAVASLYRDDTTKVTVDGYVSSLNIKKWQSREDNHGQ</sequence>
<dbReference type="EMBL" id="AFWI01000216">
    <property type="protein sequence ID" value="EGU46830.1"/>
    <property type="molecule type" value="Genomic_DNA"/>
</dbReference>
<reference evidence="4 5" key="2">
    <citation type="journal article" date="2012" name="Int. J. Syst. Evol. Microbiol.">
        <title>Vibrio caribbeanicus sp. nov., isolated from the marine sponge Scleritoderma cyanea.</title>
        <authorList>
            <person name="Hoffmann M."/>
            <person name="Monday S.R."/>
            <person name="Allard M.W."/>
            <person name="Strain E.A."/>
            <person name="Whittaker P."/>
            <person name="Naum M."/>
            <person name="McCarthy P.J."/>
            <person name="Lopez J.V."/>
            <person name="Fischer M."/>
            <person name="Brown E.W."/>
        </authorList>
    </citation>
    <scope>NUCLEOTIDE SEQUENCE [LARGE SCALE GENOMIC DNA]</scope>
    <source>
        <strain evidence="4 5">ATCC 19109</strain>
    </source>
</reference>
<dbReference type="PANTHER" id="PTHR43317:SF1">
    <property type="entry name" value="THERMOSPERMINE SYNTHASE ACAULIS5"/>
    <property type="match status" value="1"/>
</dbReference>
<dbReference type="GO" id="GO:0006596">
    <property type="term" value="P:polyamine biosynthetic process"/>
    <property type="evidence" value="ECO:0007669"/>
    <property type="project" value="UniProtKB-KW"/>
</dbReference>
<dbReference type="AlphaFoldDB" id="F9TDJ9"/>
<keyword evidence="3" id="KW-0614">Plasmid</keyword>
<feature type="transmembrane region" description="Helical" evidence="2">
    <location>
        <begin position="70"/>
        <end position="94"/>
    </location>
</feature>
<dbReference type="SUPFAM" id="SSF53335">
    <property type="entry name" value="S-adenosyl-L-methionine-dependent methyltransferases"/>
    <property type="match status" value="1"/>
</dbReference>
<dbReference type="Proteomes" id="UP000030071">
    <property type="component" value="Plasmid p123"/>
</dbReference>
<dbReference type="eggNOG" id="COG4262">
    <property type="taxonomic scope" value="Bacteria"/>
</dbReference>
<dbReference type="KEGG" id="vtu:IX91_25005"/>
<dbReference type="InterPro" id="IPR029063">
    <property type="entry name" value="SAM-dependent_MTases_sf"/>
</dbReference>
<evidence type="ECO:0000256" key="1">
    <source>
        <dbReference type="ARBA" id="ARBA00023115"/>
    </source>
</evidence>
<reference evidence="3 6" key="3">
    <citation type="submission" date="2014-08" db="EMBL/GenBank/DDBJ databases">
        <title>First Complete Genome Sequence of the Shellfish Pathogen Vibrio tubiashii.</title>
        <authorList>
            <person name="Richards G.P."/>
            <person name="Needleman D.S."/>
            <person name="Watson M.A."/>
            <person name="Bono J.L."/>
        </authorList>
    </citation>
    <scope>NUCLEOTIDE SEQUENCE [LARGE SCALE GENOMIC DNA]</scope>
    <source>
        <strain evidence="3 6">ATCC 19109</strain>
        <plasmid evidence="3">p123</plasmid>
        <plasmid evidence="6">Plasmid p123</plasmid>
    </source>
</reference>
<dbReference type="CDD" id="cd02440">
    <property type="entry name" value="AdoMet_MTases"/>
    <property type="match status" value="1"/>
</dbReference>
<reference evidence="4" key="1">
    <citation type="submission" date="2011-08" db="EMBL/GenBank/DDBJ databases">
        <authorList>
            <person name="Hoffman M."/>
            <person name="Strain E.A."/>
            <person name="Brown E."/>
            <person name="Allard M.W."/>
        </authorList>
    </citation>
    <scope>NUCLEOTIDE SEQUENCE</scope>
    <source>
        <strain evidence="4">ATCC 19109</strain>
    </source>
</reference>
<evidence type="ECO:0000313" key="6">
    <source>
        <dbReference type="Proteomes" id="UP000030071"/>
    </source>
</evidence>
<name>F9TDJ9_9VIBR</name>
<dbReference type="EMBL" id="CP009357">
    <property type="protein sequence ID" value="AIW17330.1"/>
    <property type="molecule type" value="Genomic_DNA"/>
</dbReference>
<feature type="transmembrane region" description="Helical" evidence="2">
    <location>
        <begin position="32"/>
        <end position="58"/>
    </location>
</feature>
<keyword evidence="1" id="KW-0620">Polyamine biosynthesis</keyword>
<accession>F9TDJ9</accession>
<gene>
    <name evidence="3" type="ORF">IX91_25005</name>
    <name evidence="4" type="ORF">VITU9109_10572</name>
</gene>
<keyword evidence="5" id="KW-1185">Reference proteome</keyword>
<keyword evidence="2" id="KW-0472">Membrane</keyword>
<dbReference type="NCBIfam" id="NF037959">
    <property type="entry name" value="MFS_SpdSyn"/>
    <property type="match status" value="2"/>
</dbReference>
<dbReference type="GeneID" id="23447986"/>
<dbReference type="RefSeq" id="WP_004748848.1">
    <property type="nucleotide sequence ID" value="NZ_AFWI01000216.1"/>
</dbReference>
<feature type="transmembrane region" description="Helical" evidence="2">
    <location>
        <begin position="114"/>
        <end position="137"/>
    </location>
</feature>
<dbReference type="HOGENOM" id="CLU_008530_1_0_6"/>
<proteinExistence type="predicted"/>
<evidence type="ECO:0000313" key="5">
    <source>
        <dbReference type="Proteomes" id="UP000003836"/>
    </source>
</evidence>
<evidence type="ECO:0000256" key="2">
    <source>
        <dbReference type="SAM" id="Phobius"/>
    </source>
</evidence>
<keyword evidence="2" id="KW-1133">Transmembrane helix</keyword>
<dbReference type="Gene3D" id="3.40.50.150">
    <property type="entry name" value="Vaccinia Virus protein VP39"/>
    <property type="match status" value="1"/>
</dbReference>
<feature type="transmembrane region" description="Helical" evidence="2">
    <location>
        <begin position="158"/>
        <end position="176"/>
    </location>
</feature>
<geneLocation type="plasmid" evidence="3 6">
    <name>p123</name>
</geneLocation>
<evidence type="ECO:0000313" key="3">
    <source>
        <dbReference type="EMBL" id="AIW17330.1"/>
    </source>
</evidence>
<keyword evidence="2" id="KW-0812">Transmembrane</keyword>